<dbReference type="STRING" id="1940790.L21SP3_01661"/>
<keyword evidence="4" id="KW-1185">Reference proteome</keyword>
<sequence length="255" mass="29509">MQRVNKFSFSRGSENCLGYNSIAGQSRGFTLIELLVVIAIIAMLLSILMPALNKARQQAKRLICTSNMRQVGIAVQAYIIDSENRLPPSSCHISNPDQYWLRVLSRYTGEQLLFHCPSDKSKNFVDWDRPLNEQQDKRYSSFAVNALLDPVCFRYGGSTNRYNRVDSIRKPMYCIWISEAPDTENFLLADHIHPESWEGSVEYAKKFIAWDRHMGKSNYLFADGHVETLEFEDTYQWPGKCYWYPESAPTWPENP</sequence>
<reference evidence="4" key="1">
    <citation type="submission" date="2017-02" db="EMBL/GenBank/DDBJ databases">
        <title>Comparative genomics and description of representatives of a novel lineage of planctomycetes thriving in anoxic sediments.</title>
        <authorList>
            <person name="Spring S."/>
            <person name="Bunk B."/>
            <person name="Sproer C."/>
            <person name="Klenk H.-P."/>
        </authorList>
    </citation>
    <scope>NUCLEOTIDE SEQUENCE [LARGE SCALE GENOMIC DNA]</scope>
    <source>
        <strain evidence="4">L21-RPul-D3</strain>
    </source>
</reference>
<organism evidence="3 4">
    <name type="scientific">Sedimentisphaera cyanobacteriorum</name>
    <dbReference type="NCBI Taxonomy" id="1940790"/>
    <lineage>
        <taxon>Bacteria</taxon>
        <taxon>Pseudomonadati</taxon>
        <taxon>Planctomycetota</taxon>
        <taxon>Phycisphaerae</taxon>
        <taxon>Sedimentisphaerales</taxon>
        <taxon>Sedimentisphaeraceae</taxon>
        <taxon>Sedimentisphaera</taxon>
    </lineage>
</organism>
<dbReference type="Gene3D" id="3.30.700.10">
    <property type="entry name" value="Glycoprotein, Type 4 Pilin"/>
    <property type="match status" value="1"/>
</dbReference>
<dbReference type="NCBIfam" id="TIGR02532">
    <property type="entry name" value="IV_pilin_GFxxxE"/>
    <property type="match status" value="1"/>
</dbReference>
<dbReference type="GO" id="GO:0015627">
    <property type="term" value="C:type II protein secretion system complex"/>
    <property type="evidence" value="ECO:0007669"/>
    <property type="project" value="InterPro"/>
</dbReference>
<dbReference type="InterPro" id="IPR045584">
    <property type="entry name" value="Pilin-like"/>
</dbReference>
<dbReference type="InterPro" id="IPR000983">
    <property type="entry name" value="Bac_GSPG_pilin"/>
</dbReference>
<dbReference type="RefSeq" id="WP_077540526.1">
    <property type="nucleotide sequence ID" value="NZ_CP019633.1"/>
</dbReference>
<dbReference type="Proteomes" id="UP000188273">
    <property type="component" value="Chromosome"/>
</dbReference>
<dbReference type="AlphaFoldDB" id="A0A1Q2HR00"/>
<evidence type="ECO:0000256" key="1">
    <source>
        <dbReference type="ARBA" id="ARBA00022481"/>
    </source>
</evidence>
<evidence type="ECO:0000256" key="2">
    <source>
        <dbReference type="SAM" id="Phobius"/>
    </source>
</evidence>
<dbReference type="PRINTS" id="PR00813">
    <property type="entry name" value="BCTERIALGSPG"/>
</dbReference>
<keyword evidence="2" id="KW-1133">Transmembrane helix</keyword>
<dbReference type="Pfam" id="PF07963">
    <property type="entry name" value="N_methyl"/>
    <property type="match status" value="1"/>
</dbReference>
<dbReference type="InterPro" id="IPR012902">
    <property type="entry name" value="N_methyl_site"/>
</dbReference>
<dbReference type="SUPFAM" id="SSF54523">
    <property type="entry name" value="Pili subunits"/>
    <property type="match status" value="1"/>
</dbReference>
<dbReference type="GO" id="GO:0015628">
    <property type="term" value="P:protein secretion by the type II secretion system"/>
    <property type="evidence" value="ECO:0007669"/>
    <property type="project" value="InterPro"/>
</dbReference>
<name>A0A1Q2HR00_9BACT</name>
<proteinExistence type="predicted"/>
<gene>
    <name evidence="3" type="ORF">L21SP3_01661</name>
</gene>
<dbReference type="KEGG" id="pbu:L21SP3_01661"/>
<dbReference type="EMBL" id="CP019633">
    <property type="protein sequence ID" value="AQQ09842.1"/>
    <property type="molecule type" value="Genomic_DNA"/>
</dbReference>
<dbReference type="PANTHER" id="PTHR30093:SF2">
    <property type="entry name" value="TYPE II SECRETION SYSTEM PROTEIN H"/>
    <property type="match status" value="1"/>
</dbReference>
<keyword evidence="2" id="KW-0812">Transmembrane</keyword>
<evidence type="ECO:0000313" key="3">
    <source>
        <dbReference type="EMBL" id="AQQ09842.1"/>
    </source>
</evidence>
<dbReference type="InterPro" id="IPR027558">
    <property type="entry name" value="Pre_pil_HX9DG_C"/>
</dbReference>
<keyword evidence="2" id="KW-0472">Membrane</keyword>
<evidence type="ECO:0000313" key="4">
    <source>
        <dbReference type="Proteomes" id="UP000188273"/>
    </source>
</evidence>
<protein>
    <submittedName>
        <fullName evidence="3">Putative major pilin subunit</fullName>
    </submittedName>
</protein>
<keyword evidence="1" id="KW-0488">Methylation</keyword>
<accession>A0A1Q2HR00</accession>
<dbReference type="PANTHER" id="PTHR30093">
    <property type="entry name" value="GENERAL SECRETION PATHWAY PROTEIN G"/>
    <property type="match status" value="1"/>
</dbReference>
<feature type="transmembrane region" description="Helical" evidence="2">
    <location>
        <begin position="29"/>
        <end position="52"/>
    </location>
</feature>
<dbReference type="OrthoDB" id="256066at2"/>
<dbReference type="NCBIfam" id="TIGR04294">
    <property type="entry name" value="pre_pil_HX9DG"/>
    <property type="match status" value="1"/>
</dbReference>
<dbReference type="PROSITE" id="PS00409">
    <property type="entry name" value="PROKAR_NTER_METHYL"/>
    <property type="match status" value="1"/>
</dbReference>